<evidence type="ECO:0000256" key="1">
    <source>
        <dbReference type="ARBA" id="ARBA00004651"/>
    </source>
</evidence>
<dbReference type="CDD" id="cd12822">
    <property type="entry name" value="TmCorA-like"/>
    <property type="match status" value="1"/>
</dbReference>
<keyword evidence="3" id="KW-0813">Transport</keyword>
<dbReference type="Gene3D" id="3.30.460.20">
    <property type="entry name" value="CorA soluble domain-like"/>
    <property type="match status" value="1"/>
</dbReference>
<dbReference type="SUPFAM" id="SSF143865">
    <property type="entry name" value="CorA soluble domain-like"/>
    <property type="match status" value="1"/>
</dbReference>
<dbReference type="Gene3D" id="1.20.58.340">
    <property type="entry name" value="Magnesium transport protein CorA, transmembrane region"/>
    <property type="match status" value="2"/>
</dbReference>
<keyword evidence="6 8" id="KW-1133">Transmembrane helix</keyword>
<sequence>MTSRLYVNGRLTAEGFGIDEAGERLRTAPDAVVWVDLDAPGAADLATLADEFGLHPLAVEDAVQEHERPKLDHYRNHLFLNVYAVTFDDADGTPRKTEISAFITPRALITVRKTPFDLKTLTQRWDEEGRPAGAGVDFLVYGLLDLVVDGQYRTAQRIDEAMDTVEDRMLGDGPAPRDVRRRGFVLRRALATLRRAVAPMPDVVRDVAKELAGDDHLRPYYRDVEDHARHAVDLIEHSRGRITELLDDDLAEQSNELNVVTRKLAAWAAIIAVPTALTGYFGQNVPYPGFGKWWGFLLSCALMLAAASGLYTFLKRRGWL</sequence>
<dbReference type="InterPro" id="IPR045863">
    <property type="entry name" value="CorA_TM1_TM2"/>
</dbReference>
<dbReference type="Proteomes" id="UP000612282">
    <property type="component" value="Unassembled WGS sequence"/>
</dbReference>
<accession>A0ABQ3X4W6</accession>
<protein>
    <submittedName>
        <fullName evidence="9">Magnesium transporter CorA</fullName>
    </submittedName>
</protein>
<feature type="transmembrane region" description="Helical" evidence="8">
    <location>
        <begin position="293"/>
        <end position="314"/>
    </location>
</feature>
<dbReference type="PANTHER" id="PTHR46494:SF1">
    <property type="entry name" value="CORA FAMILY METAL ION TRANSPORTER (EUROFUNG)"/>
    <property type="match status" value="1"/>
</dbReference>
<keyword evidence="4" id="KW-1003">Cell membrane</keyword>
<reference evidence="9 10" key="1">
    <citation type="submission" date="2021-01" db="EMBL/GenBank/DDBJ databases">
        <title>Whole genome shotgun sequence of Actinoplanes couchii NBRC 106145.</title>
        <authorList>
            <person name="Komaki H."/>
            <person name="Tamura T."/>
        </authorList>
    </citation>
    <scope>NUCLEOTIDE SEQUENCE [LARGE SCALE GENOMIC DNA]</scope>
    <source>
        <strain evidence="9 10">NBRC 106145</strain>
    </source>
</reference>
<evidence type="ECO:0000256" key="6">
    <source>
        <dbReference type="ARBA" id="ARBA00022989"/>
    </source>
</evidence>
<evidence type="ECO:0000256" key="5">
    <source>
        <dbReference type="ARBA" id="ARBA00022692"/>
    </source>
</evidence>
<evidence type="ECO:0000256" key="4">
    <source>
        <dbReference type="ARBA" id="ARBA00022475"/>
    </source>
</evidence>
<keyword evidence="5 8" id="KW-0812">Transmembrane</keyword>
<gene>
    <name evidence="9" type="ORF">Aco03nite_019670</name>
</gene>
<proteinExistence type="inferred from homology"/>
<dbReference type="RefSeq" id="WP_203794468.1">
    <property type="nucleotide sequence ID" value="NZ_BAAAQE010000001.1"/>
</dbReference>
<evidence type="ECO:0000313" key="9">
    <source>
        <dbReference type="EMBL" id="GID53563.1"/>
    </source>
</evidence>
<dbReference type="SUPFAM" id="SSF144083">
    <property type="entry name" value="Magnesium transport protein CorA, transmembrane region"/>
    <property type="match status" value="1"/>
</dbReference>
<evidence type="ECO:0000256" key="2">
    <source>
        <dbReference type="ARBA" id="ARBA00009765"/>
    </source>
</evidence>
<evidence type="ECO:0000256" key="8">
    <source>
        <dbReference type="SAM" id="Phobius"/>
    </source>
</evidence>
<dbReference type="InterPro" id="IPR045861">
    <property type="entry name" value="CorA_cytoplasmic_dom"/>
</dbReference>
<evidence type="ECO:0000256" key="3">
    <source>
        <dbReference type="ARBA" id="ARBA00022448"/>
    </source>
</evidence>
<dbReference type="Pfam" id="PF01544">
    <property type="entry name" value="CorA"/>
    <property type="match status" value="1"/>
</dbReference>
<comment type="caution">
    <text evidence="9">The sequence shown here is derived from an EMBL/GenBank/DDBJ whole genome shotgun (WGS) entry which is preliminary data.</text>
</comment>
<keyword evidence="7 8" id="KW-0472">Membrane</keyword>
<organism evidence="9 10">
    <name type="scientific">Actinoplanes couchii</name>
    <dbReference type="NCBI Taxonomy" id="403638"/>
    <lineage>
        <taxon>Bacteria</taxon>
        <taxon>Bacillati</taxon>
        <taxon>Actinomycetota</taxon>
        <taxon>Actinomycetes</taxon>
        <taxon>Micromonosporales</taxon>
        <taxon>Micromonosporaceae</taxon>
        <taxon>Actinoplanes</taxon>
    </lineage>
</organism>
<dbReference type="InterPro" id="IPR002523">
    <property type="entry name" value="MgTranspt_CorA/ZnTranspt_ZntB"/>
</dbReference>
<keyword evidence="10" id="KW-1185">Reference proteome</keyword>
<evidence type="ECO:0000256" key="7">
    <source>
        <dbReference type="ARBA" id="ARBA00023136"/>
    </source>
</evidence>
<name>A0ABQ3X4W6_9ACTN</name>
<dbReference type="EMBL" id="BOMG01000032">
    <property type="protein sequence ID" value="GID53563.1"/>
    <property type="molecule type" value="Genomic_DNA"/>
</dbReference>
<comment type="similarity">
    <text evidence="2">Belongs to the CorA metal ion transporter (MIT) (TC 1.A.35) family.</text>
</comment>
<evidence type="ECO:0000313" key="10">
    <source>
        <dbReference type="Proteomes" id="UP000612282"/>
    </source>
</evidence>
<dbReference type="PANTHER" id="PTHR46494">
    <property type="entry name" value="CORA FAMILY METAL ION TRANSPORTER (EUROFUNG)"/>
    <property type="match status" value="1"/>
</dbReference>
<comment type="subcellular location">
    <subcellularLocation>
        <location evidence="1">Cell membrane</location>
        <topology evidence="1">Multi-pass membrane protein</topology>
    </subcellularLocation>
</comment>
<feature type="transmembrane region" description="Helical" evidence="8">
    <location>
        <begin position="264"/>
        <end position="281"/>
    </location>
</feature>